<feature type="transmembrane region" description="Helical" evidence="1">
    <location>
        <begin position="99"/>
        <end position="123"/>
    </location>
</feature>
<keyword evidence="3" id="KW-1185">Reference proteome</keyword>
<evidence type="ECO:0000256" key="1">
    <source>
        <dbReference type="SAM" id="Phobius"/>
    </source>
</evidence>
<keyword evidence="1" id="KW-0812">Transmembrane</keyword>
<feature type="transmembrane region" description="Helical" evidence="1">
    <location>
        <begin position="228"/>
        <end position="254"/>
    </location>
</feature>
<sequence length="555" mass="61695">MSSQILLFFKGWAQILLYGARLLTNICLEIIPSTFISGFNVILFSISMFLLRRRREKQNTGFHIISTIVLFGFATVTAVVTTVVVVAEVMYRGGEMPPVNVYVCSVIIYVNLQLVDLTALTILVHRAYNIWHGRWKILLVPVVLIVADTGLYYTEIHSNLEVPFGGGTDIEKSAEILRKSLPLTISAIVVNLLANGMLTGLIAGRIWWHTKQIRESLGPRGAKRTSRYNHIIAMTLESGMIIPIYLILLGLFSVRGNLQVMQLLSSMWPQVIAIAPLLIVVRAGLGLSMDPAYLTTQDPASIHENAGESRVSHSRLSHVVTIPQPETDLVPEESIDIEMRSSEKREAVKAGIRRPIVPVLRSDSAASLSFLRVLSISPTRASKLIATSSPLAVEGSTLDVCDFHDGVSGYGHFRTLCDAERRRWTRSIVVIEGKLHGMITVLLIVVTAKSPTMVSLCQRMSRIIVLEHDHLASVSSINQANEFTGIMSLRPIPISSSSRVQAVTERMIRKMKWPSLDIDWARRFGVLLARTCIAYRIIALHSSPIFERTRIGGRY</sequence>
<dbReference type="EMBL" id="AWSO01000343">
    <property type="protein sequence ID" value="ESK91517.1"/>
    <property type="molecule type" value="Genomic_DNA"/>
</dbReference>
<accession>V2XCS3</accession>
<evidence type="ECO:0000313" key="2">
    <source>
        <dbReference type="EMBL" id="ESK91517.1"/>
    </source>
</evidence>
<keyword evidence="1" id="KW-0472">Membrane</keyword>
<reference evidence="2 3" key="1">
    <citation type="journal article" date="2014" name="BMC Genomics">
        <title>Genome and secretome analysis of the hemibiotrophic fungal pathogen, Moniliophthora roreri, which causes frosty pod rot disease of cacao: mechanisms of the biotrophic and necrotrophic phases.</title>
        <authorList>
            <person name="Meinhardt L.W."/>
            <person name="Costa G.G.L."/>
            <person name="Thomazella D.P.T."/>
            <person name="Teixeira P.J.P.L."/>
            <person name="Carazzolle M.F."/>
            <person name="Schuster S.C."/>
            <person name="Carlson J.E."/>
            <person name="Guiltinan M.J."/>
            <person name="Mieczkowski P."/>
            <person name="Farmer A."/>
            <person name="Ramaraj T."/>
            <person name="Crozier J."/>
            <person name="Davis R.E."/>
            <person name="Shao J."/>
            <person name="Melnick R.L."/>
            <person name="Pereira G.A.G."/>
            <person name="Bailey B.A."/>
        </authorList>
    </citation>
    <scope>NUCLEOTIDE SEQUENCE [LARGE SCALE GENOMIC DNA]</scope>
    <source>
        <strain evidence="2 3">MCA 2997</strain>
    </source>
</reference>
<evidence type="ECO:0000313" key="3">
    <source>
        <dbReference type="Proteomes" id="UP000017559"/>
    </source>
</evidence>
<keyword evidence="1" id="KW-1133">Transmembrane helix</keyword>
<name>V2XCS3_MONRO</name>
<feature type="transmembrane region" description="Helical" evidence="1">
    <location>
        <begin position="185"/>
        <end position="208"/>
    </location>
</feature>
<dbReference type="KEGG" id="mrr:Moror_2649"/>
<feature type="transmembrane region" description="Helical" evidence="1">
    <location>
        <begin position="266"/>
        <end position="285"/>
    </location>
</feature>
<feature type="transmembrane region" description="Helical" evidence="1">
    <location>
        <begin position="63"/>
        <end position="87"/>
    </location>
</feature>
<comment type="caution">
    <text evidence="2">The sequence shown here is derived from an EMBL/GenBank/DDBJ whole genome shotgun (WGS) entry which is preliminary data.</text>
</comment>
<dbReference type="Proteomes" id="UP000017559">
    <property type="component" value="Unassembled WGS sequence"/>
</dbReference>
<gene>
    <name evidence="2" type="ORF">Moror_2649</name>
</gene>
<organism evidence="2 3">
    <name type="scientific">Moniliophthora roreri (strain MCA 2997)</name>
    <name type="common">Cocoa frosty pod rot fungus</name>
    <name type="synonym">Crinipellis roreri</name>
    <dbReference type="NCBI Taxonomy" id="1381753"/>
    <lineage>
        <taxon>Eukaryota</taxon>
        <taxon>Fungi</taxon>
        <taxon>Dikarya</taxon>
        <taxon>Basidiomycota</taxon>
        <taxon>Agaricomycotina</taxon>
        <taxon>Agaricomycetes</taxon>
        <taxon>Agaricomycetidae</taxon>
        <taxon>Agaricales</taxon>
        <taxon>Marasmiineae</taxon>
        <taxon>Marasmiaceae</taxon>
        <taxon>Moniliophthora</taxon>
    </lineage>
</organism>
<dbReference type="OrthoDB" id="3186354at2759"/>
<dbReference type="AlphaFoldDB" id="V2XCS3"/>
<feature type="transmembrane region" description="Helical" evidence="1">
    <location>
        <begin position="30"/>
        <end position="51"/>
    </location>
</feature>
<dbReference type="HOGENOM" id="CLU_490968_0_0_1"/>
<feature type="transmembrane region" description="Helical" evidence="1">
    <location>
        <begin position="135"/>
        <end position="154"/>
    </location>
</feature>
<protein>
    <submittedName>
        <fullName evidence="2">Uncharacterized protein</fullName>
    </submittedName>
</protein>
<proteinExistence type="predicted"/>